<comment type="caution">
    <text evidence="3">The sequence shown here is derived from an EMBL/GenBank/DDBJ whole genome shotgun (WGS) entry which is preliminary data.</text>
</comment>
<feature type="region of interest" description="Disordered" evidence="2">
    <location>
        <begin position="139"/>
        <end position="168"/>
    </location>
</feature>
<evidence type="ECO:0000313" key="3">
    <source>
        <dbReference type="EMBL" id="KKY20998.1"/>
    </source>
</evidence>
<dbReference type="InterPro" id="IPR007715">
    <property type="entry name" value="Coq4"/>
</dbReference>
<evidence type="ECO:0000256" key="1">
    <source>
        <dbReference type="ARBA" id="ARBA00022688"/>
    </source>
</evidence>
<organism evidence="3 4">
    <name type="scientific">Phaeomoniella chlamydospora</name>
    <name type="common">Phaeoacremonium chlamydosporum</name>
    <dbReference type="NCBI Taxonomy" id="158046"/>
    <lineage>
        <taxon>Eukaryota</taxon>
        <taxon>Fungi</taxon>
        <taxon>Dikarya</taxon>
        <taxon>Ascomycota</taxon>
        <taxon>Pezizomycotina</taxon>
        <taxon>Eurotiomycetes</taxon>
        <taxon>Chaetothyriomycetidae</taxon>
        <taxon>Phaeomoniellales</taxon>
        <taxon>Phaeomoniellaceae</taxon>
        <taxon>Phaeomoniella</taxon>
    </lineage>
</organism>
<keyword evidence="3" id="KW-0830">Ubiquinone</keyword>
<dbReference type="EMBL" id="LCWF01000089">
    <property type="protein sequence ID" value="KKY20998.1"/>
    <property type="molecule type" value="Genomic_DNA"/>
</dbReference>
<dbReference type="OrthoDB" id="4249at2759"/>
<keyword evidence="1" id="KW-0831">Ubiquinone biosynthesis</keyword>
<evidence type="ECO:0000313" key="4">
    <source>
        <dbReference type="Proteomes" id="UP000053317"/>
    </source>
</evidence>
<dbReference type="Proteomes" id="UP000053317">
    <property type="component" value="Unassembled WGS sequence"/>
</dbReference>
<dbReference type="GO" id="GO:0005739">
    <property type="term" value="C:mitochondrion"/>
    <property type="evidence" value="ECO:0007669"/>
    <property type="project" value="TreeGrafter"/>
</dbReference>
<dbReference type="GO" id="GO:0006744">
    <property type="term" value="P:ubiquinone biosynthetic process"/>
    <property type="evidence" value="ECO:0007669"/>
    <property type="project" value="UniProtKB-KW"/>
</dbReference>
<dbReference type="PANTHER" id="PTHR12922:SF7">
    <property type="entry name" value="UBIQUINONE BIOSYNTHESIS PROTEIN COQ4 HOMOLOG, MITOCHONDRIAL"/>
    <property type="match status" value="1"/>
</dbReference>
<reference evidence="3 4" key="2">
    <citation type="submission" date="2015-05" db="EMBL/GenBank/DDBJ databases">
        <authorList>
            <person name="Morales-Cruz A."/>
            <person name="Amrine K.C."/>
            <person name="Cantu D."/>
        </authorList>
    </citation>
    <scope>NUCLEOTIDE SEQUENCE [LARGE SCALE GENOMIC DNA]</scope>
    <source>
        <strain evidence="3">UCRPC4</strain>
    </source>
</reference>
<reference evidence="3 4" key="1">
    <citation type="submission" date="2015-05" db="EMBL/GenBank/DDBJ databases">
        <title>Distinctive expansion of gene families associated with plant cell wall degradation and secondary metabolism in the genomes of grapevine trunk pathogens.</title>
        <authorList>
            <person name="Lawrence D.P."/>
            <person name="Travadon R."/>
            <person name="Rolshausen P.E."/>
            <person name="Baumgartner K."/>
        </authorList>
    </citation>
    <scope>NUCLEOTIDE SEQUENCE [LARGE SCALE GENOMIC DNA]</scope>
    <source>
        <strain evidence="3">UCRPC4</strain>
    </source>
</reference>
<proteinExistence type="predicted"/>
<gene>
    <name evidence="3" type="ORF">UCRPC4_g03915</name>
</gene>
<evidence type="ECO:0000256" key="2">
    <source>
        <dbReference type="SAM" id="MobiDB-lite"/>
    </source>
</evidence>
<dbReference type="Pfam" id="PF05019">
    <property type="entry name" value="Coq4"/>
    <property type="match status" value="2"/>
</dbReference>
<keyword evidence="4" id="KW-1185">Reference proteome</keyword>
<protein>
    <submittedName>
        <fullName evidence="3">Putative ubiquinone biosynthesis protein mitochondrial</fullName>
    </submittedName>
</protein>
<accession>A0A0G2GBG6</accession>
<name>A0A0G2GBG6_PHACM</name>
<sequence>MLSSPSGRQILRERPRISSQTVDLDYLRTLPETTFGKIYVTWLDREHVTPDTRDPVRHIPDPELAYVLQRYRESHDLFHVLLAEKGMPSFLEGEVVVKAFEFAALGLPMTGLAALSAVKLPKEQRRRVLWGGRGGAGDTYEDVGNKDGSNNSEGEEIQASRSSGGAKGGEPWITWAISQGLNTNTSPSGGLLNMYWEKEWETPILELRERLGTRLPEGVGDLRVIRRREREERKRREMAGQ</sequence>
<dbReference type="AlphaFoldDB" id="A0A0G2GBG6"/>
<dbReference type="PANTHER" id="PTHR12922">
    <property type="entry name" value="UBIQUINONE BIOSYNTHESIS PROTEIN"/>
    <property type="match status" value="1"/>
</dbReference>